<evidence type="ECO:0000313" key="3">
    <source>
        <dbReference type="Proteomes" id="UP000191901"/>
    </source>
</evidence>
<reference evidence="2 3" key="1">
    <citation type="journal article" date="2016" name="Biochim. Biophys. Acta">
        <title>Characterization of red-shifted phycobilisomes isolated from the chlorophyll f-containing cyanobacterium Halomicronema hongdechloris.</title>
        <authorList>
            <person name="Li Y."/>
            <person name="Lin Y."/>
            <person name="Garvey C.J."/>
            <person name="Birch D."/>
            <person name="Corkery R.W."/>
            <person name="Loughlin P.C."/>
            <person name="Scheer H."/>
            <person name="Willows R.D."/>
            <person name="Chen M."/>
        </authorList>
    </citation>
    <scope>NUCLEOTIDE SEQUENCE [LARGE SCALE GENOMIC DNA]</scope>
    <source>
        <strain evidence="2 3">C2206</strain>
    </source>
</reference>
<dbReference type="Proteomes" id="UP000191901">
    <property type="component" value="Chromosome"/>
</dbReference>
<evidence type="ECO:0000313" key="2">
    <source>
        <dbReference type="EMBL" id="ASC70668.1"/>
    </source>
</evidence>
<feature type="region of interest" description="Disordered" evidence="1">
    <location>
        <begin position="117"/>
        <end position="150"/>
    </location>
</feature>
<dbReference type="RefSeq" id="WP_088429445.1">
    <property type="nucleotide sequence ID" value="NZ_CP021983.2"/>
</dbReference>
<proteinExistence type="predicted"/>
<gene>
    <name evidence="2" type="primary">lptD_1</name>
    <name evidence="2" type="ORF">XM38_016130</name>
</gene>
<dbReference type="EMBL" id="CP021983">
    <property type="protein sequence ID" value="ASC70668.1"/>
    <property type="molecule type" value="Genomic_DNA"/>
</dbReference>
<dbReference type="InterPro" id="IPR050218">
    <property type="entry name" value="LptD"/>
</dbReference>
<dbReference type="KEGG" id="hhg:XM38_016130"/>
<accession>A0A1Z3HK41</accession>
<dbReference type="PANTHER" id="PTHR30189">
    <property type="entry name" value="LPS-ASSEMBLY PROTEIN"/>
    <property type="match status" value="1"/>
</dbReference>
<organism evidence="2 3">
    <name type="scientific">Halomicronema hongdechloris C2206</name>
    <dbReference type="NCBI Taxonomy" id="1641165"/>
    <lineage>
        <taxon>Bacteria</taxon>
        <taxon>Bacillati</taxon>
        <taxon>Cyanobacteriota</taxon>
        <taxon>Cyanophyceae</taxon>
        <taxon>Nodosilineales</taxon>
        <taxon>Nodosilineaceae</taxon>
        <taxon>Halomicronema</taxon>
    </lineage>
</organism>
<name>A0A1Z3HK41_9CYAN</name>
<dbReference type="InterPro" id="IPR022244">
    <property type="entry name" value="DUF3769"/>
</dbReference>
<dbReference type="PANTHER" id="PTHR30189:SF1">
    <property type="entry name" value="LPS-ASSEMBLY PROTEIN LPTD"/>
    <property type="match status" value="1"/>
</dbReference>
<dbReference type="GO" id="GO:0009279">
    <property type="term" value="C:cell outer membrane"/>
    <property type="evidence" value="ECO:0007669"/>
    <property type="project" value="TreeGrafter"/>
</dbReference>
<keyword evidence="3" id="KW-1185">Reference proteome</keyword>
<feature type="region of interest" description="Disordered" evidence="1">
    <location>
        <begin position="252"/>
        <end position="288"/>
    </location>
</feature>
<sequence length="757" mass="82466">MPYPLIPVDVLPATANVPSEQLVQVEHQTTNGVLDSGPQLPMALSEPETPALTAGMRPIPASRSNTEVNGHRKVSSEEVVDQYVVVSAEVLSTDPVTAYTSLTDAVAQENLPETAAELQTSPWQDGGVPAQRLRTDRRRPQGEPPGPGIPVVLQADRQDYDQLNQRVMAEGDVWMQVGDFQLWSERLWLNLPNQYSLAEENVRITAGEQLLRGDQATYNIAQGSGTVEQGRGEIFLGTIEEDTAPPLPTDISSDQEFRPRAPQPISDVRSTGGLVFGTETDDNRPGNLEAGGEVQQLRFEADHIEFDAEGWRATAVRLTNDPFSPPELEIRADAARLVPINEFEDELQLSNARIVFDQGFSLPLLRSRFRIQKGEGPPEQFSPLPTGLGIDGRDRDGFFVERSLPPIRLGPAQLSVTPQFLVERSFAGDGVTDPASYGLVATARGPIGSRSSFQATANFSGLDLEDVDDRLRANVGTRHPIGDHQLSLDYSFRDRLFNGSLGFQDVQTSAGAVLTSPSIALGDTGINLSYQGSAQFITAETDQADLLGATGSAQGLIGLFRFQGSAALSRSFSLWRGEALPATRDQGLRFTPNPIVPYLSFAVGLRGVGTYYSSDDTQVSLRGSLSLRGQVGHFSDSFLDYTRFNITYSKSITGEASSPFLFDRDVDRNTLSGGIVQQIYGPWLLGFQTSINLDTGEEISTDFILEYSRRTYGIVVSINPERDTGFIGFRLSDFTWTGQSEAFGGSDIRTVDGGMVR</sequence>
<dbReference type="OrthoDB" id="441598at2"/>
<evidence type="ECO:0000256" key="1">
    <source>
        <dbReference type="SAM" id="MobiDB-lite"/>
    </source>
</evidence>
<protein>
    <submittedName>
        <fullName evidence="2">LPS-assembly protein LptD</fullName>
    </submittedName>
</protein>
<dbReference type="Pfam" id="PF12600">
    <property type="entry name" value="DUF3769"/>
    <property type="match status" value="1"/>
</dbReference>
<dbReference type="GO" id="GO:1990351">
    <property type="term" value="C:transporter complex"/>
    <property type="evidence" value="ECO:0007669"/>
    <property type="project" value="TreeGrafter"/>
</dbReference>
<dbReference type="AlphaFoldDB" id="A0A1Z3HK41"/>